<name>A0AAV4SJD0_CAEEX</name>
<dbReference type="Proteomes" id="UP001054945">
    <property type="component" value="Unassembled WGS sequence"/>
</dbReference>
<dbReference type="AlphaFoldDB" id="A0AAV4SJD0"/>
<comment type="caution">
    <text evidence="1">The sequence shown here is derived from an EMBL/GenBank/DDBJ whole genome shotgun (WGS) entry which is preliminary data.</text>
</comment>
<gene>
    <name evidence="1" type="ORF">CEXT_32781</name>
</gene>
<organism evidence="1 2">
    <name type="scientific">Caerostris extrusa</name>
    <name type="common">Bark spider</name>
    <name type="synonym">Caerostris bankana</name>
    <dbReference type="NCBI Taxonomy" id="172846"/>
    <lineage>
        <taxon>Eukaryota</taxon>
        <taxon>Metazoa</taxon>
        <taxon>Ecdysozoa</taxon>
        <taxon>Arthropoda</taxon>
        <taxon>Chelicerata</taxon>
        <taxon>Arachnida</taxon>
        <taxon>Araneae</taxon>
        <taxon>Araneomorphae</taxon>
        <taxon>Entelegynae</taxon>
        <taxon>Araneoidea</taxon>
        <taxon>Araneidae</taxon>
        <taxon>Caerostris</taxon>
    </lineage>
</organism>
<protein>
    <submittedName>
        <fullName evidence="1">Uncharacterized protein</fullName>
    </submittedName>
</protein>
<keyword evidence="2" id="KW-1185">Reference proteome</keyword>
<reference evidence="1 2" key="1">
    <citation type="submission" date="2021-06" db="EMBL/GenBank/DDBJ databases">
        <title>Caerostris extrusa draft genome.</title>
        <authorList>
            <person name="Kono N."/>
            <person name="Arakawa K."/>
        </authorList>
    </citation>
    <scope>NUCLEOTIDE SEQUENCE [LARGE SCALE GENOMIC DNA]</scope>
</reference>
<evidence type="ECO:0000313" key="2">
    <source>
        <dbReference type="Proteomes" id="UP001054945"/>
    </source>
</evidence>
<proteinExistence type="predicted"/>
<accession>A0AAV4SJD0</accession>
<sequence>MHFLPLVKIDGHISHVYGHRLQDKNLDIKDETDKGAMGFKSACWSIKQKSHRFLRLPPTRFLLASYKQLLAPRKPFGVEGLRP</sequence>
<evidence type="ECO:0000313" key="1">
    <source>
        <dbReference type="EMBL" id="GIY33607.1"/>
    </source>
</evidence>
<dbReference type="EMBL" id="BPLR01009662">
    <property type="protein sequence ID" value="GIY33607.1"/>
    <property type="molecule type" value="Genomic_DNA"/>
</dbReference>